<comment type="caution">
    <text evidence="2">The sequence shown here is derived from an EMBL/GenBank/DDBJ whole genome shotgun (WGS) entry which is preliminary data.</text>
</comment>
<sequence length="96" mass="10140">MKIYLLSLGAGLLVGVIYSLMNVRSPAPPLVALVGLLGILAGEQIVPVTRQLLSGHGLASAWHQAKSATHMFGMLPGRHSEQPAKTTTLEALEKQS</sequence>
<dbReference type="InterPro" id="IPR009872">
    <property type="entry name" value="DUF1427"/>
</dbReference>
<evidence type="ECO:0000313" key="2">
    <source>
        <dbReference type="EMBL" id="TFV49651.1"/>
    </source>
</evidence>
<dbReference type="Pfam" id="PF07235">
    <property type="entry name" value="DUF1427"/>
    <property type="match status" value="1"/>
</dbReference>
<dbReference type="OrthoDB" id="4302993at2"/>
<accession>A0A4Y9M3R1</accession>
<name>A0A4Y9M3R1_9BRAD</name>
<dbReference type="InterPro" id="IPR020017">
    <property type="entry name" value="XapX_domain"/>
</dbReference>
<organism evidence="2 3">
    <name type="scientific">Bradyrhizobium niftali</name>
    <dbReference type="NCBI Taxonomy" id="2560055"/>
    <lineage>
        <taxon>Bacteria</taxon>
        <taxon>Pseudomonadati</taxon>
        <taxon>Pseudomonadota</taxon>
        <taxon>Alphaproteobacteria</taxon>
        <taxon>Hyphomicrobiales</taxon>
        <taxon>Nitrobacteraceae</taxon>
        <taxon>Bradyrhizobium</taxon>
    </lineage>
</organism>
<evidence type="ECO:0000313" key="3">
    <source>
        <dbReference type="Proteomes" id="UP000297966"/>
    </source>
</evidence>
<protein>
    <submittedName>
        <fullName evidence="2">DUF1427 family protein</fullName>
    </submittedName>
</protein>
<reference evidence="2 3" key="1">
    <citation type="submission" date="2019-03" db="EMBL/GenBank/DDBJ databases">
        <title>Bradyrhizobium diversity isolated from nodules of Chamaecrista fasciculata.</title>
        <authorList>
            <person name="Klepa M.S."/>
            <person name="Urquiaga M.O."/>
            <person name="Hungria M."/>
            <person name="Delamuta J.R."/>
        </authorList>
    </citation>
    <scope>NUCLEOTIDE SEQUENCE [LARGE SCALE GENOMIC DNA]</scope>
    <source>
        <strain evidence="2 3">CNPSo 3448</strain>
    </source>
</reference>
<gene>
    <name evidence="2" type="ORF">E4K65_05480</name>
</gene>
<dbReference type="Proteomes" id="UP000297966">
    <property type="component" value="Unassembled WGS sequence"/>
</dbReference>
<dbReference type="NCBIfam" id="TIGR03510">
    <property type="entry name" value="XapX"/>
    <property type="match status" value="1"/>
</dbReference>
<feature type="region of interest" description="Disordered" evidence="1">
    <location>
        <begin position="75"/>
        <end position="96"/>
    </location>
</feature>
<dbReference type="RefSeq" id="WP_135173298.1">
    <property type="nucleotide sequence ID" value="NZ_SPQT01000002.1"/>
</dbReference>
<evidence type="ECO:0000256" key="1">
    <source>
        <dbReference type="SAM" id="MobiDB-lite"/>
    </source>
</evidence>
<dbReference type="AlphaFoldDB" id="A0A4Y9M3R1"/>
<dbReference type="EMBL" id="SPQT01000002">
    <property type="protein sequence ID" value="TFV49651.1"/>
    <property type="molecule type" value="Genomic_DNA"/>
</dbReference>
<keyword evidence="3" id="KW-1185">Reference proteome</keyword>
<proteinExistence type="predicted"/>